<keyword evidence="8" id="KW-1185">Reference proteome</keyword>
<name>A0A7Z0GKW0_9MICC</name>
<dbReference type="GO" id="GO:0045892">
    <property type="term" value="P:negative regulation of DNA-templated transcription"/>
    <property type="evidence" value="ECO:0007669"/>
    <property type="project" value="TreeGrafter"/>
</dbReference>
<dbReference type="SUPFAM" id="SSF46785">
    <property type="entry name" value="Winged helix' DNA-binding domain"/>
    <property type="match status" value="1"/>
</dbReference>
<keyword evidence="2 7" id="KW-0238">DNA-binding</keyword>
<evidence type="ECO:0000259" key="6">
    <source>
        <dbReference type="PROSITE" id="PS51078"/>
    </source>
</evidence>
<dbReference type="Pfam" id="PF09339">
    <property type="entry name" value="HTH_IclR"/>
    <property type="match status" value="1"/>
</dbReference>
<accession>A0A7Z0GKW0</accession>
<evidence type="ECO:0000256" key="3">
    <source>
        <dbReference type="ARBA" id="ARBA00023163"/>
    </source>
</evidence>
<comment type="caution">
    <text evidence="7">The sequence shown here is derived from an EMBL/GenBank/DDBJ whole genome shotgun (WGS) entry which is preliminary data.</text>
</comment>
<feature type="region of interest" description="Disordered" evidence="4">
    <location>
        <begin position="223"/>
        <end position="259"/>
    </location>
</feature>
<dbReference type="Pfam" id="PF01614">
    <property type="entry name" value="IclR_C"/>
    <property type="match status" value="1"/>
</dbReference>
<feature type="domain" description="HTH iclR-type" evidence="5">
    <location>
        <begin position="6"/>
        <end position="66"/>
    </location>
</feature>
<keyword evidence="1" id="KW-0805">Transcription regulation</keyword>
<sequence>MAEPSTRTVARALELLAAVCDAGDLPLTDAARRTELSSSTALRLLRTLEGAGFVRRDPDGTFRPGLRIMQLGAQALSSESLVSLAADPLRRLVEATGESCYLSVPHLRGARDGHGIYLAMEEGTHSVRHTSWVGRTVPLDGTAVGAVLRGEAPTDGPEAGYVVVEDAVESDVTAIAAPVRVATSAETGPGAGAIVAALSIVAPSYRMSPQRAADHGRLVAQEARGILHAAEDHTPQDHTAQDHTPQDHTPQIHLEERDR</sequence>
<dbReference type="GO" id="GO:0003677">
    <property type="term" value="F:DNA binding"/>
    <property type="evidence" value="ECO:0007669"/>
    <property type="project" value="UniProtKB-KW"/>
</dbReference>
<organism evidence="7 8">
    <name type="scientific">Nesterenkonia xinjiangensis</name>
    <dbReference type="NCBI Taxonomy" id="225327"/>
    <lineage>
        <taxon>Bacteria</taxon>
        <taxon>Bacillati</taxon>
        <taxon>Actinomycetota</taxon>
        <taxon>Actinomycetes</taxon>
        <taxon>Micrococcales</taxon>
        <taxon>Micrococcaceae</taxon>
        <taxon>Nesterenkonia</taxon>
    </lineage>
</organism>
<feature type="domain" description="IclR-ED" evidence="6">
    <location>
        <begin position="67"/>
        <end position="232"/>
    </location>
</feature>
<evidence type="ECO:0000256" key="2">
    <source>
        <dbReference type="ARBA" id="ARBA00023125"/>
    </source>
</evidence>
<dbReference type="Proteomes" id="UP000535437">
    <property type="component" value="Unassembled WGS sequence"/>
</dbReference>
<dbReference type="InterPro" id="IPR005471">
    <property type="entry name" value="Tscrpt_reg_IclR_N"/>
</dbReference>
<dbReference type="SMART" id="SM00346">
    <property type="entry name" value="HTH_ICLR"/>
    <property type="match status" value="1"/>
</dbReference>
<dbReference type="InterPro" id="IPR050707">
    <property type="entry name" value="HTH_MetabolicPath_Reg"/>
</dbReference>
<dbReference type="EMBL" id="JACCFY010000001">
    <property type="protein sequence ID" value="NYJ76738.1"/>
    <property type="molecule type" value="Genomic_DNA"/>
</dbReference>
<dbReference type="PROSITE" id="PS51078">
    <property type="entry name" value="ICLR_ED"/>
    <property type="match status" value="1"/>
</dbReference>
<dbReference type="AlphaFoldDB" id="A0A7Z0GKW0"/>
<gene>
    <name evidence="7" type="ORF">HNR09_000149</name>
</gene>
<reference evidence="7 8" key="1">
    <citation type="submission" date="2020-07" db="EMBL/GenBank/DDBJ databases">
        <title>Sequencing the genomes of 1000 actinobacteria strains.</title>
        <authorList>
            <person name="Klenk H.-P."/>
        </authorList>
    </citation>
    <scope>NUCLEOTIDE SEQUENCE [LARGE SCALE GENOMIC DNA]</scope>
    <source>
        <strain evidence="7 8">DSM 15475</strain>
    </source>
</reference>
<evidence type="ECO:0000259" key="5">
    <source>
        <dbReference type="PROSITE" id="PS51077"/>
    </source>
</evidence>
<feature type="compositionally biased region" description="Basic and acidic residues" evidence="4">
    <location>
        <begin position="229"/>
        <end position="246"/>
    </location>
</feature>
<evidence type="ECO:0000313" key="8">
    <source>
        <dbReference type="Proteomes" id="UP000535437"/>
    </source>
</evidence>
<dbReference type="PANTHER" id="PTHR30136">
    <property type="entry name" value="HELIX-TURN-HELIX TRANSCRIPTIONAL REGULATOR, ICLR FAMILY"/>
    <property type="match status" value="1"/>
</dbReference>
<protein>
    <submittedName>
        <fullName evidence="7">DNA-binding IclR family transcriptional regulator</fullName>
    </submittedName>
</protein>
<dbReference type="PANTHER" id="PTHR30136:SF24">
    <property type="entry name" value="HTH-TYPE TRANSCRIPTIONAL REPRESSOR ALLR"/>
    <property type="match status" value="1"/>
</dbReference>
<dbReference type="SUPFAM" id="SSF55781">
    <property type="entry name" value="GAF domain-like"/>
    <property type="match status" value="1"/>
</dbReference>
<evidence type="ECO:0000256" key="1">
    <source>
        <dbReference type="ARBA" id="ARBA00023015"/>
    </source>
</evidence>
<keyword evidence="3" id="KW-0804">Transcription</keyword>
<dbReference type="Gene3D" id="1.10.10.10">
    <property type="entry name" value="Winged helix-like DNA-binding domain superfamily/Winged helix DNA-binding domain"/>
    <property type="match status" value="1"/>
</dbReference>
<dbReference type="GO" id="GO:0003700">
    <property type="term" value="F:DNA-binding transcription factor activity"/>
    <property type="evidence" value="ECO:0007669"/>
    <property type="project" value="TreeGrafter"/>
</dbReference>
<evidence type="ECO:0000256" key="4">
    <source>
        <dbReference type="SAM" id="MobiDB-lite"/>
    </source>
</evidence>
<evidence type="ECO:0000313" key="7">
    <source>
        <dbReference type="EMBL" id="NYJ76738.1"/>
    </source>
</evidence>
<dbReference type="PROSITE" id="PS51077">
    <property type="entry name" value="HTH_ICLR"/>
    <property type="match status" value="1"/>
</dbReference>
<dbReference type="InterPro" id="IPR029016">
    <property type="entry name" value="GAF-like_dom_sf"/>
</dbReference>
<dbReference type="InterPro" id="IPR036388">
    <property type="entry name" value="WH-like_DNA-bd_sf"/>
</dbReference>
<dbReference type="InterPro" id="IPR014757">
    <property type="entry name" value="Tscrpt_reg_IclR_C"/>
</dbReference>
<dbReference type="InterPro" id="IPR036390">
    <property type="entry name" value="WH_DNA-bd_sf"/>
</dbReference>
<dbReference type="RefSeq" id="WP_179540314.1">
    <property type="nucleotide sequence ID" value="NZ_BAAALL010000008.1"/>
</dbReference>
<proteinExistence type="predicted"/>
<dbReference type="Gene3D" id="3.30.450.40">
    <property type="match status" value="2"/>
</dbReference>